<reference evidence="6" key="1">
    <citation type="journal article" date="2019" name="Int. J. Syst. Evol. Microbiol.">
        <title>The Global Catalogue of Microorganisms (GCM) 10K type strain sequencing project: providing services to taxonomists for standard genome sequencing and annotation.</title>
        <authorList>
            <consortium name="The Broad Institute Genomics Platform"/>
            <consortium name="The Broad Institute Genome Sequencing Center for Infectious Disease"/>
            <person name="Wu L."/>
            <person name="Ma J."/>
        </authorList>
    </citation>
    <scope>NUCLEOTIDE SEQUENCE [LARGE SCALE GENOMIC DNA]</scope>
    <source>
        <strain evidence="6">CGMCC 1.5362</strain>
    </source>
</reference>
<dbReference type="PRINTS" id="PR00311">
    <property type="entry name" value="BLEOMYCINRST"/>
</dbReference>
<evidence type="ECO:0000313" key="5">
    <source>
        <dbReference type="EMBL" id="GGK73301.1"/>
    </source>
</evidence>
<evidence type="ECO:0000256" key="3">
    <source>
        <dbReference type="ARBA" id="ARBA00023251"/>
    </source>
</evidence>
<dbReference type="Pfam" id="PF00903">
    <property type="entry name" value="Glyoxalase"/>
    <property type="match status" value="1"/>
</dbReference>
<comment type="similarity">
    <text evidence="1">Belongs to the bleomycin resistance protein family.</text>
</comment>
<gene>
    <name evidence="5" type="ORF">GCM10011509_22360</name>
</gene>
<feature type="domain" description="VOC" evidence="4">
    <location>
        <begin position="1"/>
        <end position="118"/>
    </location>
</feature>
<dbReference type="RefSeq" id="WP_022920113.1">
    <property type="nucleotide sequence ID" value="NZ_BMLB01000004.1"/>
</dbReference>
<dbReference type="InterPro" id="IPR004360">
    <property type="entry name" value="Glyas_Fos-R_dOase_dom"/>
</dbReference>
<protein>
    <recommendedName>
        <fullName evidence="2">Bleomycin resistance protein</fullName>
    </recommendedName>
</protein>
<organism evidence="5 6">
    <name type="scientific">Ornithinimicrobium pekingense</name>
    <dbReference type="NCBI Taxonomy" id="384677"/>
    <lineage>
        <taxon>Bacteria</taxon>
        <taxon>Bacillati</taxon>
        <taxon>Actinomycetota</taxon>
        <taxon>Actinomycetes</taxon>
        <taxon>Micrococcales</taxon>
        <taxon>Ornithinimicrobiaceae</taxon>
        <taxon>Ornithinimicrobium</taxon>
    </lineage>
</organism>
<dbReference type="PROSITE" id="PS51819">
    <property type="entry name" value="VOC"/>
    <property type="match status" value="1"/>
</dbReference>
<dbReference type="CDD" id="cd08350">
    <property type="entry name" value="BLMT_like"/>
    <property type="match status" value="1"/>
</dbReference>
<evidence type="ECO:0000259" key="4">
    <source>
        <dbReference type="PROSITE" id="PS51819"/>
    </source>
</evidence>
<dbReference type="Proteomes" id="UP000662111">
    <property type="component" value="Unassembled WGS sequence"/>
</dbReference>
<name>A0ABQ2FA17_9MICO</name>
<evidence type="ECO:0000256" key="2">
    <source>
        <dbReference type="ARBA" id="ARBA00021572"/>
    </source>
</evidence>
<dbReference type="InterPro" id="IPR029068">
    <property type="entry name" value="Glyas_Bleomycin-R_OHBP_Dase"/>
</dbReference>
<accession>A0ABQ2FA17</accession>
<sequence>MDHATPNLPARDLTATAQFYGHLGFEEAYRDEYWMILTRGSVMLEFFPDPHVDPATSNVSCCLRLDDADAFLEVCRGAGLPETDQGWPRVHPLHREASGLRIGALVDPDGSLLRVIENPSG</sequence>
<comment type="caution">
    <text evidence="5">The sequence shown here is derived from an EMBL/GenBank/DDBJ whole genome shotgun (WGS) entry which is preliminary data.</text>
</comment>
<evidence type="ECO:0000256" key="1">
    <source>
        <dbReference type="ARBA" id="ARBA00011051"/>
    </source>
</evidence>
<dbReference type="Gene3D" id="3.10.180.10">
    <property type="entry name" value="2,3-Dihydroxybiphenyl 1,2-Dioxygenase, domain 1"/>
    <property type="match status" value="1"/>
</dbReference>
<keyword evidence="6" id="KW-1185">Reference proteome</keyword>
<evidence type="ECO:0000313" key="6">
    <source>
        <dbReference type="Proteomes" id="UP000662111"/>
    </source>
</evidence>
<keyword evidence="3" id="KW-0046">Antibiotic resistance</keyword>
<dbReference type="InterPro" id="IPR000335">
    <property type="entry name" value="Bleomycin-R"/>
</dbReference>
<dbReference type="SUPFAM" id="SSF54593">
    <property type="entry name" value="Glyoxalase/Bleomycin resistance protein/Dihydroxybiphenyl dioxygenase"/>
    <property type="match status" value="1"/>
</dbReference>
<proteinExistence type="inferred from homology"/>
<dbReference type="EMBL" id="BMLB01000004">
    <property type="protein sequence ID" value="GGK73301.1"/>
    <property type="molecule type" value="Genomic_DNA"/>
</dbReference>
<dbReference type="InterPro" id="IPR037523">
    <property type="entry name" value="VOC_core"/>
</dbReference>